<dbReference type="EMBL" id="JASCZI010063016">
    <property type="protein sequence ID" value="MED6140997.1"/>
    <property type="molecule type" value="Genomic_DNA"/>
</dbReference>
<proteinExistence type="predicted"/>
<comment type="caution">
    <text evidence="1">The sequence shown here is derived from an EMBL/GenBank/DDBJ whole genome shotgun (WGS) entry which is preliminary data.</text>
</comment>
<accession>A0ABU6SX67</accession>
<organism evidence="1 2">
    <name type="scientific">Stylosanthes scabra</name>
    <dbReference type="NCBI Taxonomy" id="79078"/>
    <lineage>
        <taxon>Eukaryota</taxon>
        <taxon>Viridiplantae</taxon>
        <taxon>Streptophyta</taxon>
        <taxon>Embryophyta</taxon>
        <taxon>Tracheophyta</taxon>
        <taxon>Spermatophyta</taxon>
        <taxon>Magnoliopsida</taxon>
        <taxon>eudicotyledons</taxon>
        <taxon>Gunneridae</taxon>
        <taxon>Pentapetalae</taxon>
        <taxon>rosids</taxon>
        <taxon>fabids</taxon>
        <taxon>Fabales</taxon>
        <taxon>Fabaceae</taxon>
        <taxon>Papilionoideae</taxon>
        <taxon>50 kb inversion clade</taxon>
        <taxon>dalbergioids sensu lato</taxon>
        <taxon>Dalbergieae</taxon>
        <taxon>Pterocarpus clade</taxon>
        <taxon>Stylosanthes</taxon>
    </lineage>
</organism>
<protein>
    <submittedName>
        <fullName evidence="1">Uncharacterized protein</fullName>
    </submittedName>
</protein>
<evidence type="ECO:0000313" key="2">
    <source>
        <dbReference type="Proteomes" id="UP001341840"/>
    </source>
</evidence>
<name>A0ABU6SX67_9FABA</name>
<keyword evidence="2" id="KW-1185">Reference proteome</keyword>
<sequence>MEDNRGGATRDLDGLVTSECACNKTTVRMYLRGVWDYRRNRWCQDGRLEVYVKGRSGSLFQKLLRVAILKLRGQSDLMADVSVLENVKERVRINPSVLVL</sequence>
<gene>
    <name evidence="1" type="ORF">PIB30_099038</name>
</gene>
<dbReference type="Proteomes" id="UP001341840">
    <property type="component" value="Unassembled WGS sequence"/>
</dbReference>
<evidence type="ECO:0000313" key="1">
    <source>
        <dbReference type="EMBL" id="MED6140997.1"/>
    </source>
</evidence>
<reference evidence="1 2" key="1">
    <citation type="journal article" date="2023" name="Plants (Basel)">
        <title>Bridging the Gap: Combining Genomics and Transcriptomics Approaches to Understand Stylosanthes scabra, an Orphan Legume from the Brazilian Caatinga.</title>
        <authorList>
            <person name="Ferreira-Neto J.R.C."/>
            <person name="da Silva M.D."/>
            <person name="Binneck E."/>
            <person name="de Melo N.F."/>
            <person name="da Silva R.H."/>
            <person name="de Melo A.L.T.M."/>
            <person name="Pandolfi V."/>
            <person name="Bustamante F.O."/>
            <person name="Brasileiro-Vidal A.C."/>
            <person name="Benko-Iseppon A.M."/>
        </authorList>
    </citation>
    <scope>NUCLEOTIDE SEQUENCE [LARGE SCALE GENOMIC DNA]</scope>
    <source>
        <tissue evidence="1">Leaves</tissue>
    </source>
</reference>